<name>A0A286GK33_9BACT</name>
<keyword evidence="2" id="KW-1185">Reference proteome</keyword>
<dbReference type="EMBL" id="OCNH01000005">
    <property type="protein sequence ID" value="SOD95852.1"/>
    <property type="molecule type" value="Genomic_DNA"/>
</dbReference>
<organism evidence="1 2">
    <name type="scientific">Spirosoma fluviale</name>
    <dbReference type="NCBI Taxonomy" id="1597977"/>
    <lineage>
        <taxon>Bacteria</taxon>
        <taxon>Pseudomonadati</taxon>
        <taxon>Bacteroidota</taxon>
        <taxon>Cytophagia</taxon>
        <taxon>Cytophagales</taxon>
        <taxon>Cytophagaceae</taxon>
        <taxon>Spirosoma</taxon>
    </lineage>
</organism>
<dbReference type="Proteomes" id="UP000219452">
    <property type="component" value="Unassembled WGS sequence"/>
</dbReference>
<dbReference type="RefSeq" id="WP_097129460.1">
    <property type="nucleotide sequence ID" value="NZ_OCNH01000005.1"/>
</dbReference>
<sequence length="255" mass="29727">MGLFDFLKRKKDNSTNFNEVLKEQNDTLKPITDYIGTEKSNDESLSNRNFIDDLIGSFKAKDQVIDASFGFVQFQNANQPQLFLSVGLTGDEESVKSMTWFIKSIYFPETTIQFASNLTNKDVYDYIKSDSFSFYNKDENLQLEQKLMKSWFEPRRYKNDLVEEIKKSKLIALFKNFDKESQIIDFQTYVREDKEFVPLFSDREMIRKSGMTELPPGLTIVGFDFEKINEVLKGDLENQFFVLNPGTAFEVAFYA</sequence>
<dbReference type="OrthoDB" id="748429at2"/>
<evidence type="ECO:0000313" key="2">
    <source>
        <dbReference type="Proteomes" id="UP000219452"/>
    </source>
</evidence>
<evidence type="ECO:0000313" key="1">
    <source>
        <dbReference type="EMBL" id="SOD95852.1"/>
    </source>
</evidence>
<dbReference type="AlphaFoldDB" id="A0A286GK33"/>
<protein>
    <submittedName>
        <fullName evidence="1">SseB protein N-terminal domain-containing protein</fullName>
    </submittedName>
</protein>
<reference evidence="2" key="1">
    <citation type="submission" date="2017-09" db="EMBL/GenBank/DDBJ databases">
        <authorList>
            <person name="Varghese N."/>
            <person name="Submissions S."/>
        </authorList>
    </citation>
    <scope>NUCLEOTIDE SEQUENCE [LARGE SCALE GENOMIC DNA]</scope>
    <source>
        <strain evidence="2">DSM 29961</strain>
    </source>
</reference>
<proteinExistence type="predicted"/>
<accession>A0A286GK33</accession>
<gene>
    <name evidence="1" type="ORF">SAMN06269250_5014</name>
</gene>